<dbReference type="Proteomes" id="UP000487268">
    <property type="component" value="Unassembled WGS sequence"/>
</dbReference>
<dbReference type="SUPFAM" id="SSF50969">
    <property type="entry name" value="YVTN repeat-like/Quinoprotein amine dehydrogenase"/>
    <property type="match status" value="1"/>
</dbReference>
<dbReference type="InterPro" id="IPR011047">
    <property type="entry name" value="Quinoprotein_ADH-like_sf"/>
</dbReference>
<dbReference type="InterPro" id="IPR019775">
    <property type="entry name" value="WD40_repeat_CS"/>
</dbReference>
<keyword evidence="5" id="KW-1185">Reference proteome</keyword>
<evidence type="ECO:0000256" key="1">
    <source>
        <dbReference type="ARBA" id="ARBA00022574"/>
    </source>
</evidence>
<dbReference type="PANTHER" id="PTHR19879">
    <property type="entry name" value="TRANSCRIPTION INITIATION FACTOR TFIID"/>
    <property type="match status" value="1"/>
</dbReference>
<dbReference type="CDD" id="cd00200">
    <property type="entry name" value="WD40"/>
    <property type="match status" value="2"/>
</dbReference>
<dbReference type="RefSeq" id="WP_153537017.1">
    <property type="nucleotide sequence ID" value="NZ_WEGH01000003.1"/>
</dbReference>
<reference evidence="4 5" key="1">
    <citation type="submission" date="2019-10" db="EMBL/GenBank/DDBJ databases">
        <title>Actinomadura rubteroloni sp. nov. and Actinomadura macrotermitis sp. nov., isolated from the gut of fungus growing-termite Macrotermes natalensis.</title>
        <authorList>
            <person name="Benndorf R."/>
            <person name="Martin K."/>
            <person name="Kuefner M."/>
            <person name="De Beer W."/>
            <person name="Kaster A.-K."/>
            <person name="Vollmers J."/>
            <person name="Poulsen M."/>
            <person name="Beemelmanns C."/>
        </authorList>
    </citation>
    <scope>NUCLEOTIDE SEQUENCE [LARGE SCALE GENOMIC DNA]</scope>
    <source>
        <strain evidence="4 5">RB68</strain>
    </source>
</reference>
<feature type="repeat" description="WD" evidence="3">
    <location>
        <begin position="475"/>
        <end position="516"/>
    </location>
</feature>
<protein>
    <recommendedName>
        <fullName evidence="6">WD40 repeat domain-containing protein</fullName>
    </recommendedName>
</protein>
<dbReference type="Gene3D" id="2.130.10.10">
    <property type="entry name" value="YVTN repeat-like/Quinoprotein amine dehydrogenase"/>
    <property type="match status" value="4"/>
</dbReference>
<dbReference type="InterPro" id="IPR011044">
    <property type="entry name" value="Quino_amine_DH_bsu"/>
</dbReference>
<evidence type="ECO:0000313" key="5">
    <source>
        <dbReference type="Proteomes" id="UP000487268"/>
    </source>
</evidence>
<comment type="caution">
    <text evidence="4">The sequence shown here is derived from an EMBL/GenBank/DDBJ whole genome shotgun (WGS) entry which is preliminary data.</text>
</comment>
<dbReference type="SUPFAM" id="SSF50998">
    <property type="entry name" value="Quinoprotein alcohol dehydrogenase-like"/>
    <property type="match status" value="1"/>
</dbReference>
<keyword evidence="1 3" id="KW-0853">WD repeat</keyword>
<dbReference type="EMBL" id="WEGH01000003">
    <property type="protein sequence ID" value="MQY07301.1"/>
    <property type="molecule type" value="Genomic_DNA"/>
</dbReference>
<dbReference type="Pfam" id="PF00400">
    <property type="entry name" value="WD40"/>
    <property type="match status" value="9"/>
</dbReference>
<evidence type="ECO:0000313" key="4">
    <source>
        <dbReference type="EMBL" id="MQY07301.1"/>
    </source>
</evidence>
<name>A0A7K0C1F6_9ACTN</name>
<dbReference type="PROSITE" id="PS50082">
    <property type="entry name" value="WD_REPEATS_2"/>
    <property type="match status" value="6"/>
</dbReference>
<keyword evidence="2" id="KW-0677">Repeat</keyword>
<feature type="repeat" description="WD" evidence="3">
    <location>
        <begin position="844"/>
        <end position="885"/>
    </location>
</feature>
<dbReference type="PANTHER" id="PTHR19879:SF9">
    <property type="entry name" value="TRANSCRIPTION INITIATION FACTOR TFIID SUBUNIT 5"/>
    <property type="match status" value="1"/>
</dbReference>
<evidence type="ECO:0000256" key="2">
    <source>
        <dbReference type="ARBA" id="ARBA00022737"/>
    </source>
</evidence>
<dbReference type="PROSITE" id="PS00678">
    <property type="entry name" value="WD_REPEATS_1"/>
    <property type="match status" value="1"/>
</dbReference>
<dbReference type="AlphaFoldDB" id="A0A7K0C1F6"/>
<proteinExistence type="predicted"/>
<dbReference type="InterPro" id="IPR001680">
    <property type="entry name" value="WD40_rpt"/>
</dbReference>
<dbReference type="InterPro" id="IPR015943">
    <property type="entry name" value="WD40/YVTN_repeat-like_dom_sf"/>
</dbReference>
<feature type="repeat" description="WD" evidence="3">
    <location>
        <begin position="522"/>
        <end position="553"/>
    </location>
</feature>
<feature type="repeat" description="WD" evidence="3">
    <location>
        <begin position="554"/>
        <end position="579"/>
    </location>
</feature>
<dbReference type="InterPro" id="IPR014721">
    <property type="entry name" value="Ribsml_uS5_D2-typ_fold_subgr"/>
</dbReference>
<organism evidence="4 5">
    <name type="scientific">Actinomadura macrotermitis</name>
    <dbReference type="NCBI Taxonomy" id="2585200"/>
    <lineage>
        <taxon>Bacteria</taxon>
        <taxon>Bacillati</taxon>
        <taxon>Actinomycetota</taxon>
        <taxon>Actinomycetes</taxon>
        <taxon>Streptosporangiales</taxon>
        <taxon>Thermomonosporaceae</taxon>
        <taxon>Actinomadura</taxon>
    </lineage>
</organism>
<dbReference type="OrthoDB" id="4336591at2"/>
<dbReference type="SMART" id="SM00320">
    <property type="entry name" value="WD40"/>
    <property type="match status" value="11"/>
</dbReference>
<sequence length="1113" mass="116843">MAPAGRWAFWSGGKNVSGLDSLHELERRDRNGSVDAENRPREHEVWIELTGGLWWDACRDAARARRDLLGEWTGDPAACWALQRLGEDDPAPPGHGAGAADRALHLARLAAFVTGDGPEDGLLTAMVRSWSQAATLPAGGVPGGLPRAPRYPRVQRVADLLAPMEAGAAGAMVFLQALWLAEGRPPAALQRREIKVLLAPQWPDGTGLVGRLELELMPDGPPGLFPDPRTMGMFTADEDFQEALTAAWKYQTQNRRRVPCVVWRLEIAGYSGRRVVGASLGAAFAVLLRELLGPPQPGTVALSRLAAAGRLLTGLLRHPYPGHAVTGDVTEQGGLERVGGLQAKVDRAAAAKLTVVAPEANEGEVAGENIIWVGTAAQARRRLYRFNRLRSAVVALVLMVAFAATATGQWAAQVERERARDDQDLSRRLAAQSVGRFGASPRDSIALALAAWTAAPTPEARGALLTAHGRLVNDRLQRTGPVSSVAFSSDGRLLATTGEDRSVRLWDMAGRTLAATLPGRRVAFSPDGSMIATGDETRTVRLWNAADAKPLATLTGHPGPITSLAFSPDSRLLASVGGDVRLWRTGDRRLAAAVPVKRATEAVFGKSGLLVVAGGRVELFGTRSLPEVPRLRTLYHATGSPGILISPDGLNMAITGNPLVAETTWLRSAEDESTGVRLAGGPVTAFAPSGDVVALARSAATGGPPITLWSTADGNPLATLGGFGETVESMAFSPDGRTLAIVDLHATVTLIGTGRPRAAAALGAAINAVAYGAGGRIAAAGSGDGTVTWWNPADRAAGAVRVAAHRHGVRAIAISPDGTTMVSAGNDRTAKVWGFAGRRLRATLTAHAEPVVAVAFSPDGRTIVTADASDNAVLWDARTFRRLRVLPHAFGNWSWPLVLSAIAFSPDGHSLIGAGAGGAIDFVDADGHGVYGQFSNPGGFIKRIRDIAVSPDGRTIISADADGGITRWPVGSVYDGGSRTGSGTLVMRGADANTVAYSPDGRTIALGGNDHTIRLLDAATRRTTGVLQGHRGEVLTLSFRPDGRGLLAGDSSGDVREWNLDPGRAVPELCTALSRDARSGLSSGLPYNLADGWQEFLSRFTLTGTCHRPRPGG</sequence>
<dbReference type="PROSITE" id="PS50294">
    <property type="entry name" value="WD_REPEATS_REGION"/>
    <property type="match status" value="4"/>
</dbReference>
<accession>A0A7K0C1F6</accession>
<feature type="repeat" description="WD" evidence="3">
    <location>
        <begin position="1027"/>
        <end position="1068"/>
    </location>
</feature>
<dbReference type="Gene3D" id="3.30.230.10">
    <property type="match status" value="1"/>
</dbReference>
<feature type="repeat" description="WD" evidence="3">
    <location>
        <begin position="802"/>
        <end position="843"/>
    </location>
</feature>
<evidence type="ECO:0000256" key="3">
    <source>
        <dbReference type="PROSITE-ProRule" id="PRU00221"/>
    </source>
</evidence>
<gene>
    <name evidence="4" type="ORF">ACRB68_54010</name>
</gene>
<evidence type="ECO:0008006" key="6">
    <source>
        <dbReference type="Google" id="ProtNLM"/>
    </source>
</evidence>